<accession>A0A6J5NFH1</accession>
<protein>
    <submittedName>
        <fullName evidence="1">Uncharacterized protein</fullName>
    </submittedName>
</protein>
<organism evidence="1">
    <name type="scientific">uncultured Caudovirales phage</name>
    <dbReference type="NCBI Taxonomy" id="2100421"/>
    <lineage>
        <taxon>Viruses</taxon>
        <taxon>Duplodnaviria</taxon>
        <taxon>Heunggongvirae</taxon>
        <taxon>Uroviricota</taxon>
        <taxon>Caudoviricetes</taxon>
        <taxon>Peduoviridae</taxon>
        <taxon>Maltschvirus</taxon>
        <taxon>Maltschvirus maltsch</taxon>
    </lineage>
</organism>
<reference evidence="1" key="1">
    <citation type="submission" date="2020-04" db="EMBL/GenBank/DDBJ databases">
        <authorList>
            <person name="Chiriac C."/>
            <person name="Salcher M."/>
            <person name="Ghai R."/>
            <person name="Kavagutti S V."/>
        </authorList>
    </citation>
    <scope>NUCLEOTIDE SEQUENCE</scope>
</reference>
<sequence length="68" mass="7566">MKAVVAVISQIVWKFLTLWLVRADAVADAKRKAEVKAHDRINDADIGIGASDAANVAWLRAFHDKHRD</sequence>
<name>A0A6J5NFH1_9CAUD</name>
<gene>
    <name evidence="1" type="ORF">UFOVP681_60</name>
</gene>
<dbReference type="EMBL" id="LR796657">
    <property type="protein sequence ID" value="CAB4157959.1"/>
    <property type="molecule type" value="Genomic_DNA"/>
</dbReference>
<evidence type="ECO:0000313" key="1">
    <source>
        <dbReference type="EMBL" id="CAB4157959.1"/>
    </source>
</evidence>
<proteinExistence type="predicted"/>